<protein>
    <submittedName>
        <fullName evidence="1">Uncharacterized protein</fullName>
    </submittedName>
</protein>
<gene>
    <name evidence="1" type="ORF">EZS28_005997</name>
</gene>
<dbReference type="Proteomes" id="UP000324800">
    <property type="component" value="Unassembled WGS sequence"/>
</dbReference>
<sequence>MPFENFAMDLASEYNVEGGFLSLGEFIFLELLSEMELPQDVRQFLILNKKTFQLILHPRYAKIIQSIIIRKGIVRIEVIFENTGQWDRSIGVADASCSFAAGNGPSADGNQEKTVRYWENGELDHITEDIIRNQRYADGQRVAVEVDMTTVPRRATFFVDDIEQPNFVIDIPEAIRFWFERLIQQTAKGVEGSKALKWGKEWK</sequence>
<evidence type="ECO:0000313" key="1">
    <source>
        <dbReference type="EMBL" id="KAA6398472.1"/>
    </source>
</evidence>
<organism evidence="1 2">
    <name type="scientific">Streblomastix strix</name>
    <dbReference type="NCBI Taxonomy" id="222440"/>
    <lineage>
        <taxon>Eukaryota</taxon>
        <taxon>Metamonada</taxon>
        <taxon>Preaxostyla</taxon>
        <taxon>Oxymonadida</taxon>
        <taxon>Streblomastigidae</taxon>
        <taxon>Streblomastix</taxon>
    </lineage>
</organism>
<proteinExistence type="predicted"/>
<reference evidence="1 2" key="1">
    <citation type="submission" date="2019-03" db="EMBL/GenBank/DDBJ databases">
        <title>Single cell metagenomics reveals metabolic interactions within the superorganism composed of flagellate Streblomastix strix and complex community of Bacteroidetes bacteria on its surface.</title>
        <authorList>
            <person name="Treitli S.C."/>
            <person name="Kolisko M."/>
            <person name="Husnik F."/>
            <person name="Keeling P."/>
            <person name="Hampl V."/>
        </authorList>
    </citation>
    <scope>NUCLEOTIDE SEQUENCE [LARGE SCALE GENOMIC DNA]</scope>
    <source>
        <strain evidence="1">ST1C</strain>
    </source>
</reference>
<evidence type="ECO:0000313" key="2">
    <source>
        <dbReference type="Proteomes" id="UP000324800"/>
    </source>
</evidence>
<dbReference type="EMBL" id="SNRW01000948">
    <property type="protein sequence ID" value="KAA6398472.1"/>
    <property type="molecule type" value="Genomic_DNA"/>
</dbReference>
<name>A0A5J4WV70_9EUKA</name>
<accession>A0A5J4WV70</accession>
<dbReference type="AlphaFoldDB" id="A0A5J4WV70"/>
<comment type="caution">
    <text evidence="1">The sequence shown here is derived from an EMBL/GenBank/DDBJ whole genome shotgun (WGS) entry which is preliminary data.</text>
</comment>